<keyword evidence="3" id="KW-1185">Reference proteome</keyword>
<name>A0A9N9DH76_9GLOM</name>
<dbReference type="Proteomes" id="UP000789508">
    <property type="component" value="Unassembled WGS sequence"/>
</dbReference>
<sequence length="252" mass="29577">MTEDHPDPEYPTLQFPPSPQKKSAHKQFEKFIKVLKDVKITTPIRCHLSDLAKAQTPNEAREIVRDIFLDDSMSRLEQYTLISNLSRLRLSSIGREAWANKVNQYVDKYPEFKTYSTDDFLCWIPDDINTLENILQYLENAKNRIIYEYTDQDSYSKLIEDLFPNCSKRPFDDESLELFLDGLIDACYDEHFPNNNESLGFNRYWTEDRSLHQTLADEVVRKVPREREGIGYRWAGGVNVNGEFVLAKNKYN</sequence>
<reference evidence="2" key="1">
    <citation type="submission" date="2021-06" db="EMBL/GenBank/DDBJ databases">
        <authorList>
            <person name="Kallberg Y."/>
            <person name="Tangrot J."/>
            <person name="Rosling A."/>
        </authorList>
    </citation>
    <scope>NUCLEOTIDE SEQUENCE</scope>
    <source>
        <strain evidence="2">FL130A</strain>
    </source>
</reference>
<accession>A0A9N9DH76</accession>
<organism evidence="2 3">
    <name type="scientific">Ambispora leptoticha</name>
    <dbReference type="NCBI Taxonomy" id="144679"/>
    <lineage>
        <taxon>Eukaryota</taxon>
        <taxon>Fungi</taxon>
        <taxon>Fungi incertae sedis</taxon>
        <taxon>Mucoromycota</taxon>
        <taxon>Glomeromycotina</taxon>
        <taxon>Glomeromycetes</taxon>
        <taxon>Archaeosporales</taxon>
        <taxon>Ambisporaceae</taxon>
        <taxon>Ambispora</taxon>
    </lineage>
</organism>
<evidence type="ECO:0000313" key="2">
    <source>
        <dbReference type="EMBL" id="CAG8639865.1"/>
    </source>
</evidence>
<evidence type="ECO:0000313" key="3">
    <source>
        <dbReference type="Proteomes" id="UP000789508"/>
    </source>
</evidence>
<comment type="caution">
    <text evidence="2">The sequence shown here is derived from an EMBL/GenBank/DDBJ whole genome shotgun (WGS) entry which is preliminary data.</text>
</comment>
<dbReference type="OrthoDB" id="10560198at2759"/>
<feature type="region of interest" description="Disordered" evidence="1">
    <location>
        <begin position="1"/>
        <end position="22"/>
    </location>
</feature>
<protein>
    <submittedName>
        <fullName evidence="2">8262_t:CDS:1</fullName>
    </submittedName>
</protein>
<dbReference type="AlphaFoldDB" id="A0A9N9DH76"/>
<evidence type="ECO:0000256" key="1">
    <source>
        <dbReference type="SAM" id="MobiDB-lite"/>
    </source>
</evidence>
<dbReference type="EMBL" id="CAJVPS010008022">
    <property type="protein sequence ID" value="CAG8639865.1"/>
    <property type="molecule type" value="Genomic_DNA"/>
</dbReference>
<proteinExistence type="predicted"/>
<gene>
    <name evidence="2" type="ORF">ALEPTO_LOCUS9666</name>
</gene>